<proteinExistence type="predicted"/>
<keyword evidence="3" id="KW-1185">Reference proteome</keyword>
<evidence type="ECO:0000256" key="1">
    <source>
        <dbReference type="SAM" id="MobiDB-lite"/>
    </source>
</evidence>
<dbReference type="EMBL" id="LSRX01001544">
    <property type="protein sequence ID" value="OLP78922.1"/>
    <property type="molecule type" value="Genomic_DNA"/>
</dbReference>
<protein>
    <submittedName>
        <fullName evidence="2">Uncharacterized protein</fullName>
    </submittedName>
</protein>
<reference evidence="2 3" key="1">
    <citation type="submission" date="2016-02" db="EMBL/GenBank/DDBJ databases">
        <title>Genome analysis of coral dinoflagellate symbionts highlights evolutionary adaptations to a symbiotic lifestyle.</title>
        <authorList>
            <person name="Aranda M."/>
            <person name="Li Y."/>
            <person name="Liew Y.J."/>
            <person name="Baumgarten S."/>
            <person name="Simakov O."/>
            <person name="Wilson M."/>
            <person name="Piel J."/>
            <person name="Ashoor H."/>
            <person name="Bougouffa S."/>
            <person name="Bajic V.B."/>
            <person name="Ryu T."/>
            <person name="Ravasi T."/>
            <person name="Bayer T."/>
            <person name="Micklem G."/>
            <person name="Kim H."/>
            <person name="Bhak J."/>
            <person name="Lajeunesse T.C."/>
            <person name="Voolstra C.R."/>
        </authorList>
    </citation>
    <scope>NUCLEOTIDE SEQUENCE [LARGE SCALE GENOMIC DNA]</scope>
    <source>
        <strain evidence="2 3">CCMP2467</strain>
    </source>
</reference>
<dbReference type="Proteomes" id="UP000186817">
    <property type="component" value="Unassembled WGS sequence"/>
</dbReference>
<feature type="region of interest" description="Disordered" evidence="1">
    <location>
        <begin position="62"/>
        <end position="85"/>
    </location>
</feature>
<sequence length="311" mass="34975">MTWFFRSQEAERLKVSQGLYDIDLVPVFLARNLDIHLGTDEWHDMLAHARIAVRSRAVSSTSANSAESAEHVVDDEGAAQRQRHFNEKKSHIRKLKRVAEKVRQMQSQRSRRREDDCDDFLRLERSKKGKHLSLRGKLSLAIRRNFSNCATADIGAILLEDISRYSVSRYESRAGTALVASSRLFYSSLYDDLTAPSDAMQHFQLVLHSYRQDATNSGILRGSKLAALILHSATLKNAVTGTGTGDASWGHTSFAFDDWYEPMIRVADVLPVESSTSSDTVAQTLKQLDGLGCITWKTVEQDDKLQKFHGC</sequence>
<name>A0A1Q9C7K8_SYMMI</name>
<evidence type="ECO:0000313" key="2">
    <source>
        <dbReference type="EMBL" id="OLP78922.1"/>
    </source>
</evidence>
<comment type="caution">
    <text evidence="2">The sequence shown here is derived from an EMBL/GenBank/DDBJ whole genome shotgun (WGS) entry which is preliminary data.</text>
</comment>
<accession>A0A1Q9C7K8</accession>
<gene>
    <name evidence="2" type="ORF">AK812_SmicGene40853</name>
</gene>
<dbReference type="AlphaFoldDB" id="A0A1Q9C7K8"/>
<dbReference type="OrthoDB" id="431837at2759"/>
<organism evidence="2 3">
    <name type="scientific">Symbiodinium microadriaticum</name>
    <name type="common">Dinoflagellate</name>
    <name type="synonym">Zooxanthella microadriatica</name>
    <dbReference type="NCBI Taxonomy" id="2951"/>
    <lineage>
        <taxon>Eukaryota</taxon>
        <taxon>Sar</taxon>
        <taxon>Alveolata</taxon>
        <taxon>Dinophyceae</taxon>
        <taxon>Suessiales</taxon>
        <taxon>Symbiodiniaceae</taxon>
        <taxon>Symbiodinium</taxon>
    </lineage>
</organism>
<evidence type="ECO:0000313" key="3">
    <source>
        <dbReference type="Proteomes" id="UP000186817"/>
    </source>
</evidence>